<dbReference type="RefSeq" id="XP_003724294.3">
    <property type="nucleotide sequence ID" value="XM_003724246.3"/>
</dbReference>
<sequence length="377" mass="43495">MGSPLSPVIANIFMEHFETTALQTLSQRPSLWLRYVDDTFVIWPHSKPDLDHFLAHINQHHPSIKFTMETEQNNSIPFLDVLVTKSPSGKPAHQVYRKPTHTDRYLHYRSFHHPSVLQSVPNALIRRAHQLSDADHLDQEIQHVTTALTSINEYPRHKIQSKTPANKPVANSTPEENQPAATPPKQTIVLPYIGQASHKIQRILQAADIQVRHSSSNKLHSILYSHKHKHPNHKKAGVYKIPCECGKVYIGETGRNLETRLKEHRTSFRLSDWDKSAIVKHAQQHEHTIEWDNSHLISIMKHWHTRRIREAIEIHRHNTVPQDSGLYINDIWKPLINKYPVTPPPPPPPAPPPAQSIFVFYTKNILKILRHIAERLI</sequence>
<evidence type="ECO:0008006" key="6">
    <source>
        <dbReference type="Google" id="ProtNLM"/>
    </source>
</evidence>
<proteinExistence type="predicted"/>
<dbReference type="InterPro" id="IPR000305">
    <property type="entry name" value="GIY-YIG_endonuc"/>
</dbReference>
<dbReference type="InterPro" id="IPR035901">
    <property type="entry name" value="GIY-YIG_endonuc_sf"/>
</dbReference>
<feature type="domain" description="Reverse transcriptase" evidence="3">
    <location>
        <begin position="1"/>
        <end position="110"/>
    </location>
</feature>
<feature type="domain" description="GIY-YIG" evidence="2">
    <location>
        <begin position="234"/>
        <end position="338"/>
    </location>
</feature>
<dbReference type="InterPro" id="IPR000477">
    <property type="entry name" value="RT_dom"/>
</dbReference>
<dbReference type="PROSITE" id="PS50878">
    <property type="entry name" value="RT_POL"/>
    <property type="match status" value="1"/>
</dbReference>
<protein>
    <recommendedName>
        <fullName evidence="6">Reverse transcriptase domain-containing protein</fullName>
    </recommendedName>
</protein>
<dbReference type="Pfam" id="PF26215">
    <property type="entry name" value="HTH_animal"/>
    <property type="match status" value="1"/>
</dbReference>
<dbReference type="CDD" id="cd10442">
    <property type="entry name" value="GIY-YIG_PLEs"/>
    <property type="match status" value="1"/>
</dbReference>
<evidence type="ECO:0000313" key="4">
    <source>
        <dbReference type="EnsemblMetazoa" id="XP_003724294"/>
    </source>
</evidence>
<dbReference type="CDD" id="cd00304">
    <property type="entry name" value="RT_like"/>
    <property type="match status" value="1"/>
</dbReference>
<keyword evidence="5" id="KW-1185">Reference proteome</keyword>
<dbReference type="Gene3D" id="3.40.1440.10">
    <property type="entry name" value="GIY-YIG endonuclease"/>
    <property type="match status" value="1"/>
</dbReference>
<dbReference type="Proteomes" id="UP000007110">
    <property type="component" value="Unassembled WGS sequence"/>
</dbReference>
<dbReference type="EnsemblMetazoa" id="XM_003724246">
    <property type="protein sequence ID" value="XP_003724294"/>
    <property type="gene ID" value="LOC100890239"/>
</dbReference>
<feature type="region of interest" description="Disordered" evidence="1">
    <location>
        <begin position="156"/>
        <end position="183"/>
    </location>
</feature>
<dbReference type="SUPFAM" id="SSF82771">
    <property type="entry name" value="GIY-YIG endonuclease"/>
    <property type="match status" value="1"/>
</dbReference>
<dbReference type="OMA" id="NNIDXAN"/>
<dbReference type="InterPro" id="IPR058912">
    <property type="entry name" value="HTH_animal"/>
</dbReference>
<reference evidence="5" key="1">
    <citation type="submission" date="2015-02" db="EMBL/GenBank/DDBJ databases">
        <title>Genome sequencing for Strongylocentrotus purpuratus.</title>
        <authorList>
            <person name="Murali S."/>
            <person name="Liu Y."/>
            <person name="Vee V."/>
            <person name="English A."/>
            <person name="Wang M."/>
            <person name="Skinner E."/>
            <person name="Han Y."/>
            <person name="Muzny D.M."/>
            <person name="Worley K.C."/>
            <person name="Gibbs R.A."/>
        </authorList>
    </citation>
    <scope>NUCLEOTIDE SEQUENCE</scope>
</reference>
<dbReference type="AlphaFoldDB" id="A0A7M7GG09"/>
<reference evidence="4" key="2">
    <citation type="submission" date="2021-01" db="UniProtKB">
        <authorList>
            <consortium name="EnsemblMetazoa"/>
        </authorList>
    </citation>
    <scope>IDENTIFICATION</scope>
</reference>
<name>A0A7M7GG09_STRPU</name>
<dbReference type="KEGG" id="spu:100890239"/>
<dbReference type="GeneID" id="100890239"/>
<evidence type="ECO:0000256" key="1">
    <source>
        <dbReference type="SAM" id="MobiDB-lite"/>
    </source>
</evidence>
<dbReference type="OrthoDB" id="10018421at2759"/>
<dbReference type="InParanoid" id="A0A7M7GG09"/>
<dbReference type="PANTHER" id="PTHR21301">
    <property type="entry name" value="REVERSE TRANSCRIPTASE"/>
    <property type="match status" value="1"/>
</dbReference>
<evidence type="ECO:0000313" key="5">
    <source>
        <dbReference type="Proteomes" id="UP000007110"/>
    </source>
</evidence>
<organism evidence="4 5">
    <name type="scientific">Strongylocentrotus purpuratus</name>
    <name type="common">Purple sea urchin</name>
    <dbReference type="NCBI Taxonomy" id="7668"/>
    <lineage>
        <taxon>Eukaryota</taxon>
        <taxon>Metazoa</taxon>
        <taxon>Echinodermata</taxon>
        <taxon>Eleutherozoa</taxon>
        <taxon>Echinozoa</taxon>
        <taxon>Echinoidea</taxon>
        <taxon>Euechinoidea</taxon>
        <taxon>Echinacea</taxon>
        <taxon>Camarodonta</taxon>
        <taxon>Echinidea</taxon>
        <taxon>Strongylocentrotidae</taxon>
        <taxon>Strongylocentrotus</taxon>
    </lineage>
</organism>
<feature type="compositionally biased region" description="Polar residues" evidence="1">
    <location>
        <begin position="161"/>
        <end position="180"/>
    </location>
</feature>
<evidence type="ECO:0000259" key="3">
    <source>
        <dbReference type="PROSITE" id="PS50878"/>
    </source>
</evidence>
<accession>A0A7M7GG09</accession>
<dbReference type="PANTHER" id="PTHR21301:SF11">
    <property type="entry name" value="GIY-YIG DOMAIN-CONTAINING PROTEIN"/>
    <property type="match status" value="1"/>
</dbReference>
<dbReference type="PROSITE" id="PS50164">
    <property type="entry name" value="GIY_YIG"/>
    <property type="match status" value="1"/>
</dbReference>
<evidence type="ECO:0000259" key="2">
    <source>
        <dbReference type="PROSITE" id="PS50164"/>
    </source>
</evidence>